<dbReference type="InterPro" id="IPR036388">
    <property type="entry name" value="WH-like_DNA-bd_sf"/>
</dbReference>
<dbReference type="InterPro" id="IPR036390">
    <property type="entry name" value="WH_DNA-bd_sf"/>
</dbReference>
<keyword evidence="3" id="KW-1185">Reference proteome</keyword>
<dbReference type="PROSITE" id="PS50995">
    <property type="entry name" value="HTH_MARR_2"/>
    <property type="match status" value="1"/>
</dbReference>
<dbReference type="InterPro" id="IPR052526">
    <property type="entry name" value="HTH-type_Bedaq_tolerance"/>
</dbReference>
<accession>A0A7Y2LXH5</accession>
<evidence type="ECO:0000313" key="3">
    <source>
        <dbReference type="Proteomes" id="UP000543598"/>
    </source>
</evidence>
<dbReference type="Gene3D" id="1.10.10.10">
    <property type="entry name" value="Winged helix-like DNA-binding domain superfamily/Winged helix DNA-binding domain"/>
    <property type="match status" value="1"/>
</dbReference>
<gene>
    <name evidence="2" type="ORF">HLA99_01955</name>
</gene>
<dbReference type="SUPFAM" id="SSF46785">
    <property type="entry name" value="Winged helix' DNA-binding domain"/>
    <property type="match status" value="1"/>
</dbReference>
<dbReference type="SMART" id="SM00347">
    <property type="entry name" value="HTH_MARR"/>
    <property type="match status" value="1"/>
</dbReference>
<proteinExistence type="predicted"/>
<organism evidence="2 3">
    <name type="scientific">Microbacterium ulmi</name>
    <dbReference type="NCBI Taxonomy" id="179095"/>
    <lineage>
        <taxon>Bacteria</taxon>
        <taxon>Bacillati</taxon>
        <taxon>Actinomycetota</taxon>
        <taxon>Actinomycetes</taxon>
        <taxon>Micrococcales</taxon>
        <taxon>Microbacteriaceae</taxon>
        <taxon>Microbacterium</taxon>
    </lineage>
</organism>
<sequence length="156" mass="17079">MYHSGIYLRYAFLVTQEYDIETLIVAAHALTRLAAAETRNETPAAQWRTISLLRDHGPLRIGELATLSRVTQPGMTRLAGQMADAGLLERTQDAADSRATVLSVTDAGLAALDEWRAQLREALAPHFADLDDVEREALRVAASVLARRTGALEVAR</sequence>
<protein>
    <submittedName>
        <fullName evidence="2">MarR family transcriptional regulator</fullName>
    </submittedName>
</protein>
<dbReference type="Proteomes" id="UP000543598">
    <property type="component" value="Unassembled WGS sequence"/>
</dbReference>
<dbReference type="Pfam" id="PF01047">
    <property type="entry name" value="MarR"/>
    <property type="match status" value="1"/>
</dbReference>
<dbReference type="InterPro" id="IPR000835">
    <property type="entry name" value="HTH_MarR-typ"/>
</dbReference>
<name>A0A7Y2LXH5_9MICO</name>
<dbReference type="AlphaFoldDB" id="A0A7Y2LXH5"/>
<dbReference type="GO" id="GO:0003700">
    <property type="term" value="F:DNA-binding transcription factor activity"/>
    <property type="evidence" value="ECO:0007669"/>
    <property type="project" value="InterPro"/>
</dbReference>
<comment type="caution">
    <text evidence="2">The sequence shown here is derived from an EMBL/GenBank/DDBJ whole genome shotgun (WGS) entry which is preliminary data.</text>
</comment>
<reference evidence="2 3" key="1">
    <citation type="submission" date="2020-05" db="EMBL/GenBank/DDBJ databases">
        <title>MicrobeNet Type strains.</title>
        <authorList>
            <person name="Nicholson A.C."/>
        </authorList>
    </citation>
    <scope>NUCLEOTIDE SEQUENCE [LARGE SCALE GENOMIC DNA]</scope>
    <source>
        <strain evidence="2 3">JCM 14282</strain>
    </source>
</reference>
<feature type="domain" description="HTH marR-type" evidence="1">
    <location>
        <begin position="1"/>
        <end position="147"/>
    </location>
</feature>
<dbReference type="PANTHER" id="PTHR39515">
    <property type="entry name" value="CONSERVED PROTEIN"/>
    <property type="match status" value="1"/>
</dbReference>
<dbReference type="EMBL" id="JABEMB010000001">
    <property type="protein sequence ID" value="NNH02631.1"/>
    <property type="molecule type" value="Genomic_DNA"/>
</dbReference>
<evidence type="ECO:0000313" key="2">
    <source>
        <dbReference type="EMBL" id="NNH02631.1"/>
    </source>
</evidence>
<evidence type="ECO:0000259" key="1">
    <source>
        <dbReference type="PROSITE" id="PS50995"/>
    </source>
</evidence>
<dbReference type="PANTHER" id="PTHR39515:SF2">
    <property type="entry name" value="HTH-TYPE TRANSCRIPTIONAL REGULATOR RV0880"/>
    <property type="match status" value="1"/>
</dbReference>